<proteinExistence type="predicted"/>
<dbReference type="InterPro" id="IPR032675">
    <property type="entry name" value="LRR_dom_sf"/>
</dbReference>
<dbReference type="GO" id="GO:0005737">
    <property type="term" value="C:cytoplasm"/>
    <property type="evidence" value="ECO:0007669"/>
    <property type="project" value="TreeGrafter"/>
</dbReference>
<dbReference type="PANTHER" id="PTHR15454">
    <property type="entry name" value="NISCHARIN RELATED"/>
    <property type="match status" value="1"/>
</dbReference>
<name>A0A2R2MJM4_LINAN</name>
<dbReference type="InterPro" id="IPR003603">
    <property type="entry name" value="U2A'_phosphoprotein32A_C"/>
</dbReference>
<dbReference type="InParanoid" id="A0A2R2MJM4"/>
<dbReference type="Proteomes" id="UP000085678">
    <property type="component" value="Unplaced"/>
</dbReference>
<dbReference type="SUPFAM" id="SSF52058">
    <property type="entry name" value="L domain-like"/>
    <property type="match status" value="1"/>
</dbReference>
<keyword evidence="2" id="KW-0677">Repeat</keyword>
<dbReference type="PROSITE" id="PS51450">
    <property type="entry name" value="LRR"/>
    <property type="match status" value="2"/>
</dbReference>
<dbReference type="Pfam" id="PF12799">
    <property type="entry name" value="LRR_4"/>
    <property type="match status" value="1"/>
</dbReference>
<dbReference type="InterPro" id="IPR025875">
    <property type="entry name" value="Leu-rich_rpt_4"/>
</dbReference>
<dbReference type="OrthoDB" id="7451790at2759"/>
<protein>
    <submittedName>
        <fullName evidence="5">Protein phosphatase 1 regulatory subunit 7-like</fullName>
    </submittedName>
</protein>
<dbReference type="Gene3D" id="3.80.10.10">
    <property type="entry name" value="Ribonuclease Inhibitor"/>
    <property type="match status" value="1"/>
</dbReference>
<keyword evidence="1" id="KW-0433">Leucine-rich repeat</keyword>
<evidence type="ECO:0000313" key="5">
    <source>
        <dbReference type="RefSeq" id="XP_023930421.1"/>
    </source>
</evidence>
<gene>
    <name evidence="5" type="primary">LOC106157398</name>
</gene>
<dbReference type="InterPro" id="IPR001611">
    <property type="entry name" value="Leu-rich_rpt"/>
</dbReference>
<evidence type="ECO:0000259" key="3">
    <source>
        <dbReference type="SMART" id="SM00446"/>
    </source>
</evidence>
<dbReference type="RefSeq" id="XP_023930421.1">
    <property type="nucleotide sequence ID" value="XM_024074653.1"/>
</dbReference>
<dbReference type="KEGG" id="lak:106157398"/>
<sequence>MHKFEKKRFASCTKLTTLDLAGNRIKRLQNISHLVKLEEFWFNDNHLESWEDLNQLTPLKNLQTVYLERNPLWRSAEDPRSPDPNYRRKVMLTLPWLQQIDATFVR</sequence>
<dbReference type="GeneID" id="106157398"/>
<dbReference type="AlphaFoldDB" id="A0A2R2MJM4"/>
<evidence type="ECO:0000313" key="4">
    <source>
        <dbReference type="Proteomes" id="UP000085678"/>
    </source>
</evidence>
<organism evidence="4 5">
    <name type="scientific">Lingula anatina</name>
    <name type="common">Brachiopod</name>
    <name type="synonym">Lingula unguis</name>
    <dbReference type="NCBI Taxonomy" id="7574"/>
    <lineage>
        <taxon>Eukaryota</taxon>
        <taxon>Metazoa</taxon>
        <taxon>Spiralia</taxon>
        <taxon>Lophotrochozoa</taxon>
        <taxon>Brachiopoda</taxon>
        <taxon>Linguliformea</taxon>
        <taxon>Lingulata</taxon>
        <taxon>Lingulida</taxon>
        <taxon>Linguloidea</taxon>
        <taxon>Lingulidae</taxon>
        <taxon>Lingula</taxon>
    </lineage>
</organism>
<evidence type="ECO:0000256" key="1">
    <source>
        <dbReference type="ARBA" id="ARBA00022614"/>
    </source>
</evidence>
<feature type="domain" description="U2A'/phosphoprotein 32 family A C-terminal" evidence="3">
    <location>
        <begin position="83"/>
        <end position="101"/>
    </location>
</feature>
<dbReference type="PANTHER" id="PTHR15454:SF56">
    <property type="entry name" value="PROTEIN PHOSPHATASE 1 REGULATORY SUBUNIT 7-RELATED"/>
    <property type="match status" value="1"/>
</dbReference>
<dbReference type="SMART" id="SM00446">
    <property type="entry name" value="LRRcap"/>
    <property type="match status" value="1"/>
</dbReference>
<keyword evidence="4" id="KW-1185">Reference proteome</keyword>
<dbReference type="STRING" id="7574.A0A2R2MJM4"/>
<evidence type="ECO:0000256" key="2">
    <source>
        <dbReference type="ARBA" id="ARBA00022737"/>
    </source>
</evidence>
<reference evidence="5" key="1">
    <citation type="submission" date="2025-08" db="UniProtKB">
        <authorList>
            <consortium name="RefSeq"/>
        </authorList>
    </citation>
    <scope>IDENTIFICATION</scope>
    <source>
        <tissue evidence="5">Gonads</tissue>
    </source>
</reference>
<dbReference type="SMART" id="SM00365">
    <property type="entry name" value="LRR_SD22"/>
    <property type="match status" value="2"/>
</dbReference>
<accession>A0A2R2MJM4</accession>